<name>A0AAD6EYT3_9POAL</name>
<keyword evidence="4" id="KW-1185">Reference proteome</keyword>
<accession>A0AAD6EYT3</accession>
<dbReference type="Pfam" id="PF03478">
    <property type="entry name" value="Beta-prop_KIB1-4"/>
    <property type="match status" value="1"/>
</dbReference>
<feature type="domain" description="KIB1-4 beta-propeller" evidence="2">
    <location>
        <begin position="76"/>
        <end position="315"/>
    </location>
</feature>
<sequence length="354" mass="40612">METIEPRNLVDWSGLPVDLLQEISKKLHDILDFVYFRAVCKKWRAATSISDLPPQLPWLLEHRDNLEGSKGETLRFYSIFSDKILTIHCPLARGKHLLGPTQGYLYAFNLSQHNLAHSLLNPFSNDEVTIEIRRHSDPYMVCMGSDPIGDYLTFNDYFSKMVGIYQPCTCEWNYVELPLHVSHVDGLACFKGKFYMNEPKTGNTVVVNIASGSSFVIPPPKTLDSSDQVYFVESTGNILRIVKHMDESSEYLNFHIYQLDVKAENDQWRWVKTNNIGNQTLFLDWCSSISITAIPSTGLRGNCVYYIERDLKPFDEVYKYNIEDGQTETVPCPFNNVRTWLFPNLLSSLPAGHY</sequence>
<dbReference type="InterPro" id="IPR005174">
    <property type="entry name" value="KIB1-4_b-propeller"/>
</dbReference>
<dbReference type="Proteomes" id="UP001210211">
    <property type="component" value="Unassembled WGS sequence"/>
</dbReference>
<comment type="caution">
    <text evidence="3">The sequence shown here is derived from an EMBL/GenBank/DDBJ whole genome shotgun (WGS) entry which is preliminary data.</text>
</comment>
<evidence type="ECO:0008006" key="5">
    <source>
        <dbReference type="Google" id="ProtNLM"/>
    </source>
</evidence>
<dbReference type="Pfam" id="PF00646">
    <property type="entry name" value="F-box"/>
    <property type="match status" value="1"/>
</dbReference>
<dbReference type="PANTHER" id="PTHR33110">
    <property type="entry name" value="F-BOX/KELCH-REPEAT PROTEIN-RELATED"/>
    <property type="match status" value="1"/>
</dbReference>
<evidence type="ECO:0000313" key="3">
    <source>
        <dbReference type="EMBL" id="KAJ3706241.1"/>
    </source>
</evidence>
<evidence type="ECO:0000313" key="4">
    <source>
        <dbReference type="Proteomes" id="UP001210211"/>
    </source>
</evidence>
<gene>
    <name evidence="3" type="ORF">LUZ61_009946</name>
</gene>
<proteinExistence type="predicted"/>
<dbReference type="InterPro" id="IPR011043">
    <property type="entry name" value="Gal_Oxase/kelch_b-propeller"/>
</dbReference>
<dbReference type="InterPro" id="IPR001810">
    <property type="entry name" value="F-box_dom"/>
</dbReference>
<feature type="domain" description="F-box" evidence="1">
    <location>
        <begin position="12"/>
        <end position="48"/>
    </location>
</feature>
<dbReference type="EMBL" id="JAMRDG010000001">
    <property type="protein sequence ID" value="KAJ3706241.1"/>
    <property type="molecule type" value="Genomic_DNA"/>
</dbReference>
<dbReference type="InterPro" id="IPR036047">
    <property type="entry name" value="F-box-like_dom_sf"/>
</dbReference>
<organism evidence="3 4">
    <name type="scientific">Rhynchospora tenuis</name>
    <dbReference type="NCBI Taxonomy" id="198213"/>
    <lineage>
        <taxon>Eukaryota</taxon>
        <taxon>Viridiplantae</taxon>
        <taxon>Streptophyta</taxon>
        <taxon>Embryophyta</taxon>
        <taxon>Tracheophyta</taxon>
        <taxon>Spermatophyta</taxon>
        <taxon>Magnoliopsida</taxon>
        <taxon>Liliopsida</taxon>
        <taxon>Poales</taxon>
        <taxon>Cyperaceae</taxon>
        <taxon>Cyperoideae</taxon>
        <taxon>Rhynchosporeae</taxon>
        <taxon>Rhynchospora</taxon>
    </lineage>
</organism>
<dbReference type="AlphaFoldDB" id="A0AAD6EYT3"/>
<dbReference type="SUPFAM" id="SSF50965">
    <property type="entry name" value="Galactose oxidase, central domain"/>
    <property type="match status" value="1"/>
</dbReference>
<reference evidence="3 4" key="1">
    <citation type="journal article" date="2022" name="Cell">
        <title>Repeat-based holocentromeres influence genome architecture and karyotype evolution.</title>
        <authorList>
            <person name="Hofstatter P.G."/>
            <person name="Thangavel G."/>
            <person name="Lux T."/>
            <person name="Neumann P."/>
            <person name="Vondrak T."/>
            <person name="Novak P."/>
            <person name="Zhang M."/>
            <person name="Costa L."/>
            <person name="Castellani M."/>
            <person name="Scott A."/>
            <person name="Toegelov H."/>
            <person name="Fuchs J."/>
            <person name="Mata-Sucre Y."/>
            <person name="Dias Y."/>
            <person name="Vanzela A.L.L."/>
            <person name="Huettel B."/>
            <person name="Almeida C.C.S."/>
            <person name="Simkova H."/>
            <person name="Souza G."/>
            <person name="Pedrosa-Harand A."/>
            <person name="Macas J."/>
            <person name="Mayer K.F.X."/>
            <person name="Houben A."/>
            <person name="Marques A."/>
        </authorList>
    </citation>
    <scope>NUCLEOTIDE SEQUENCE [LARGE SCALE GENOMIC DNA]</scope>
    <source>
        <strain evidence="3">RhyTen1mFocal</strain>
    </source>
</reference>
<dbReference type="SUPFAM" id="SSF81383">
    <property type="entry name" value="F-box domain"/>
    <property type="match status" value="1"/>
</dbReference>
<evidence type="ECO:0000259" key="1">
    <source>
        <dbReference type="Pfam" id="PF00646"/>
    </source>
</evidence>
<evidence type="ECO:0000259" key="2">
    <source>
        <dbReference type="Pfam" id="PF03478"/>
    </source>
</evidence>
<protein>
    <recommendedName>
        <fullName evidence="5">F-box domain-containing protein</fullName>
    </recommendedName>
</protein>
<dbReference type="Gene3D" id="1.20.1280.50">
    <property type="match status" value="1"/>
</dbReference>